<feature type="region of interest" description="Disordered" evidence="1">
    <location>
        <begin position="1"/>
        <end position="39"/>
    </location>
</feature>
<dbReference type="GO" id="GO:0051028">
    <property type="term" value="P:mRNA transport"/>
    <property type="evidence" value="ECO:0007669"/>
    <property type="project" value="InterPro"/>
</dbReference>
<feature type="region of interest" description="Disordered" evidence="1">
    <location>
        <begin position="359"/>
        <end position="383"/>
    </location>
</feature>
<evidence type="ECO:0000313" key="3">
    <source>
        <dbReference type="WBParaSite" id="MCU_002624-RB"/>
    </source>
</evidence>
<dbReference type="InterPro" id="IPR009060">
    <property type="entry name" value="UBA-like_sf"/>
</dbReference>
<feature type="compositionally biased region" description="Basic residues" evidence="1">
    <location>
        <begin position="1"/>
        <end position="12"/>
    </location>
</feature>
<dbReference type="PROSITE" id="PS51281">
    <property type="entry name" value="TAP_C"/>
    <property type="match status" value="1"/>
</dbReference>
<dbReference type="Gene3D" id="1.10.8.10">
    <property type="entry name" value="DNA helicase RuvA subunit, C-terminal domain"/>
    <property type="match status" value="1"/>
</dbReference>
<sequence length="426" mass="47996">MGKTQRSRRREKRRLEYGSGDESPKPKGLPLFPTKSQSYREKRKARKLSLKKGKCEFSNLCREFACAGVEIASIVQLPAGQPSSLLPKELGGWSYAFIKKLLDAFEHKGEASVFLDLYSYDACVTVQVVPYAVEKCAPIGINNVTNRQALKEFPQIRSMLPYVLLSANLLKGCCPLPAWVWAHINADKKTNLTRDHRKLLLSLNGLQDLNAKYINKQVKRHNPASVSCLSGSHSSVNFARGPREIERLFTQMPLLIAIRDDATSQVDITSHGPLGVFVKFTTLCLEVVSEQAINRSSVLLHAPIARWVQRTMIVQPPPVEKIVNEDICVIPVSEQMQYKYANLIRESVEKWVLLAEMEPSKQRTKENDPSNEEREIKTTEVSSVTGMNRDFSRQCLEECDWDVEAAISAFHRVQSAGLLPDLAFIQ</sequence>
<organism evidence="3">
    <name type="scientific">Mesocestoides corti</name>
    <name type="common">Flatworm</name>
    <dbReference type="NCBI Taxonomy" id="53468"/>
    <lineage>
        <taxon>Eukaryota</taxon>
        <taxon>Metazoa</taxon>
        <taxon>Spiralia</taxon>
        <taxon>Lophotrochozoa</taxon>
        <taxon>Platyhelminthes</taxon>
        <taxon>Cestoda</taxon>
        <taxon>Eucestoda</taxon>
        <taxon>Cyclophyllidea</taxon>
        <taxon>Mesocestoididae</taxon>
        <taxon>Mesocestoides</taxon>
    </lineage>
</organism>
<proteinExistence type="predicted"/>
<feature type="compositionally biased region" description="Basic and acidic residues" evidence="1">
    <location>
        <begin position="359"/>
        <end position="378"/>
    </location>
</feature>
<feature type="domain" description="TAP-C" evidence="2">
    <location>
        <begin position="372"/>
        <end position="426"/>
    </location>
</feature>
<dbReference type="SMART" id="SM00804">
    <property type="entry name" value="TAP_C"/>
    <property type="match status" value="1"/>
</dbReference>
<evidence type="ECO:0000256" key="1">
    <source>
        <dbReference type="SAM" id="MobiDB-lite"/>
    </source>
</evidence>
<reference evidence="3" key="1">
    <citation type="submission" date="2019-11" db="UniProtKB">
        <authorList>
            <consortium name="WormBaseParasite"/>
        </authorList>
    </citation>
    <scope>IDENTIFICATION</scope>
</reference>
<dbReference type="GO" id="GO:0005634">
    <property type="term" value="C:nucleus"/>
    <property type="evidence" value="ECO:0007669"/>
    <property type="project" value="InterPro"/>
</dbReference>
<dbReference type="CDD" id="cd14342">
    <property type="entry name" value="UBA_TAP-C"/>
    <property type="match status" value="1"/>
</dbReference>
<dbReference type="WBParaSite" id="MCU_002624-RB">
    <property type="protein sequence ID" value="MCU_002624-RB"/>
    <property type="gene ID" value="MCU_002624"/>
</dbReference>
<name>A0A5K3ES74_MESCO</name>
<accession>A0A5K3ES74</accession>
<dbReference type="Pfam" id="PF03943">
    <property type="entry name" value="TAP_C"/>
    <property type="match status" value="1"/>
</dbReference>
<dbReference type="SUPFAM" id="SSF46934">
    <property type="entry name" value="UBA-like"/>
    <property type="match status" value="1"/>
</dbReference>
<evidence type="ECO:0000259" key="2">
    <source>
        <dbReference type="PROSITE" id="PS51281"/>
    </source>
</evidence>
<protein>
    <submittedName>
        <fullName evidence="3">TAP-C domain-containing protein</fullName>
    </submittedName>
</protein>
<dbReference type="AlphaFoldDB" id="A0A5K3ES74"/>
<dbReference type="InterPro" id="IPR005637">
    <property type="entry name" value="TAP_C_dom"/>
</dbReference>